<dbReference type="Proteomes" id="UP000658733">
    <property type="component" value="Unassembled WGS sequence"/>
</dbReference>
<feature type="compositionally biased region" description="Acidic residues" evidence="1">
    <location>
        <begin position="202"/>
        <end position="240"/>
    </location>
</feature>
<sequence>MELKATINNESDLQGKFWSSGIHHVFVNDKPATVYVPENSIIPTFQKTKDKIQEENRIPLGIDHLSDEILKDNQILAKLNLLDVGDVTQIGTDGKGLYVINSQITNNEIKKLNNNGELPAYSIMASFNAKECPSSKVDYILEDIDITRIDLVEQGGCQDCEVGNNPNNLKLYAKNSDNMEDDKKQEINDKIQELKDLGVEITLEEEEQGEVEEQEEEEETETETETSTEEEEEEEQEEADPSIKDLIQRIDDQDKEIKELKKIGGKKPPENKIANDEVDKLIKAGLATPKMKKGLISTYNADKEAFQTLKASLPKIVDLSIKAKLGVKTDEEKKQEKQEKAQSETKKLAKEVFNVEL</sequence>
<dbReference type="AlphaFoldDB" id="A0A843ABP2"/>
<feature type="region of interest" description="Disordered" evidence="1">
    <location>
        <begin position="200"/>
        <end position="246"/>
    </location>
</feature>
<comment type="caution">
    <text evidence="2">The sequence shown here is derived from an EMBL/GenBank/DDBJ whole genome shotgun (WGS) entry which is preliminary data.</text>
</comment>
<protein>
    <submittedName>
        <fullName evidence="2">Uncharacterized protein</fullName>
    </submittedName>
</protein>
<dbReference type="RefSeq" id="WP_278522831.1">
    <property type="nucleotide sequence ID" value="NZ_JADIIN010000043.1"/>
</dbReference>
<name>A0A843ABP2_METAZ</name>
<reference evidence="2" key="1">
    <citation type="submission" date="2020-10" db="EMBL/GenBank/DDBJ databases">
        <title>Dehalococcoides mccartyi of a TCE/Cr reducing biochatode.</title>
        <authorList>
            <person name="Matturro B."/>
        </authorList>
    </citation>
    <scope>NUCLEOTIDE SEQUENCE</scope>
    <source>
        <strain evidence="2">Bin4</strain>
    </source>
</reference>
<dbReference type="EMBL" id="JADIIN010000043">
    <property type="protein sequence ID" value="MBF4468797.1"/>
    <property type="molecule type" value="Genomic_DNA"/>
</dbReference>
<evidence type="ECO:0000256" key="1">
    <source>
        <dbReference type="SAM" id="MobiDB-lite"/>
    </source>
</evidence>
<evidence type="ECO:0000313" key="2">
    <source>
        <dbReference type="EMBL" id="MBF4468797.1"/>
    </source>
</evidence>
<proteinExistence type="predicted"/>
<organism evidence="2 3">
    <name type="scientific">Methanobrevibacter arboriphilus</name>
    <dbReference type="NCBI Taxonomy" id="39441"/>
    <lineage>
        <taxon>Archaea</taxon>
        <taxon>Methanobacteriati</taxon>
        <taxon>Methanobacteriota</taxon>
        <taxon>Methanomada group</taxon>
        <taxon>Methanobacteria</taxon>
        <taxon>Methanobacteriales</taxon>
        <taxon>Methanobacteriaceae</taxon>
        <taxon>Methanobrevibacter</taxon>
    </lineage>
</organism>
<gene>
    <name evidence="2" type="ORF">ISP01_05265</name>
</gene>
<accession>A0A843ABP2</accession>
<evidence type="ECO:0000313" key="3">
    <source>
        <dbReference type="Proteomes" id="UP000658733"/>
    </source>
</evidence>